<evidence type="ECO:0000256" key="3">
    <source>
        <dbReference type="ARBA" id="ARBA00018111"/>
    </source>
</evidence>
<dbReference type="InterPro" id="IPR003783">
    <property type="entry name" value="Regulatory_RecX"/>
</dbReference>
<evidence type="ECO:0000313" key="10">
    <source>
        <dbReference type="Proteomes" id="UP000515561"/>
    </source>
</evidence>
<dbReference type="InterPro" id="IPR053924">
    <property type="entry name" value="RecX_HTH_2nd"/>
</dbReference>
<protein>
    <recommendedName>
        <fullName evidence="3 5">Regulatory protein RecX</fullName>
    </recommendedName>
</protein>
<dbReference type="Pfam" id="PF21981">
    <property type="entry name" value="RecX_HTH3"/>
    <property type="match status" value="1"/>
</dbReference>
<dbReference type="AlphaFoldDB" id="A0A6S6QV25"/>
<organism evidence="9 10">
    <name type="scientific">Anaerocolumna cellulosilytica</name>
    <dbReference type="NCBI Taxonomy" id="433286"/>
    <lineage>
        <taxon>Bacteria</taxon>
        <taxon>Bacillati</taxon>
        <taxon>Bacillota</taxon>
        <taxon>Clostridia</taxon>
        <taxon>Lachnospirales</taxon>
        <taxon>Lachnospiraceae</taxon>
        <taxon>Anaerocolumna</taxon>
    </lineage>
</organism>
<dbReference type="Gene3D" id="1.10.10.10">
    <property type="entry name" value="Winged helix-like DNA-binding domain superfamily/Winged helix DNA-binding domain"/>
    <property type="match status" value="3"/>
</dbReference>
<dbReference type="KEGG" id="acel:acsn021_26720"/>
<dbReference type="HAMAP" id="MF_01114">
    <property type="entry name" value="RecX"/>
    <property type="match status" value="1"/>
</dbReference>
<evidence type="ECO:0000313" key="9">
    <source>
        <dbReference type="EMBL" id="BCJ95103.1"/>
    </source>
</evidence>
<evidence type="ECO:0000256" key="2">
    <source>
        <dbReference type="ARBA" id="ARBA00009695"/>
    </source>
</evidence>
<evidence type="ECO:0000259" key="6">
    <source>
        <dbReference type="Pfam" id="PF02631"/>
    </source>
</evidence>
<keyword evidence="10" id="KW-1185">Reference proteome</keyword>
<dbReference type="EMBL" id="AP023367">
    <property type="protein sequence ID" value="BCJ95103.1"/>
    <property type="molecule type" value="Genomic_DNA"/>
</dbReference>
<dbReference type="RefSeq" id="WP_184095019.1">
    <property type="nucleotide sequence ID" value="NZ_AP023367.1"/>
</dbReference>
<dbReference type="Proteomes" id="UP000515561">
    <property type="component" value="Chromosome"/>
</dbReference>
<feature type="domain" description="RecX third three-helical" evidence="7">
    <location>
        <begin position="152"/>
        <end position="197"/>
    </location>
</feature>
<name>A0A6S6QV25_9FIRM</name>
<comment type="similarity">
    <text evidence="2 5">Belongs to the RecX family.</text>
</comment>
<evidence type="ECO:0000256" key="5">
    <source>
        <dbReference type="HAMAP-Rule" id="MF_01114"/>
    </source>
</evidence>
<feature type="domain" description="RecX second three-helical" evidence="6">
    <location>
        <begin position="107"/>
        <end position="145"/>
    </location>
</feature>
<sequence length="201" mass="24026">MIITKLERIENGKGKIKVYIEGEYCFILYQKDLNNFRIEENTDITETQYEDIYINTVLRRAKQKALAILKYMDRTEQELITKLKQYGCTETLINDVLEYINKYHYIDDYRYAANYIRFRKNSKSKRQISMELSQKGIAKEDIEQAFADEYDEEDTAIKTAIAKKCRNLDILTYEEKQKIAASLYRKGFKMDLIQKYLKHNL</sequence>
<dbReference type="PANTHER" id="PTHR33602">
    <property type="entry name" value="REGULATORY PROTEIN RECX FAMILY PROTEIN"/>
    <property type="match status" value="1"/>
</dbReference>
<gene>
    <name evidence="5" type="primary">recX</name>
    <name evidence="9" type="ORF">acsn021_26720</name>
</gene>
<dbReference type="InterPro" id="IPR036388">
    <property type="entry name" value="WH-like_DNA-bd_sf"/>
</dbReference>
<dbReference type="InterPro" id="IPR053925">
    <property type="entry name" value="RecX_HTH_3rd"/>
</dbReference>
<dbReference type="GO" id="GO:0005737">
    <property type="term" value="C:cytoplasm"/>
    <property type="evidence" value="ECO:0007669"/>
    <property type="project" value="UniProtKB-SubCell"/>
</dbReference>
<dbReference type="Pfam" id="PF02631">
    <property type="entry name" value="RecX_HTH2"/>
    <property type="match status" value="1"/>
</dbReference>
<evidence type="ECO:0000256" key="4">
    <source>
        <dbReference type="ARBA" id="ARBA00022490"/>
    </source>
</evidence>
<keyword evidence="4 5" id="KW-0963">Cytoplasm</keyword>
<evidence type="ECO:0000259" key="8">
    <source>
        <dbReference type="Pfam" id="PF21982"/>
    </source>
</evidence>
<comment type="function">
    <text evidence="5">Modulates RecA activity.</text>
</comment>
<proteinExistence type="inferred from homology"/>
<reference evidence="9 10" key="1">
    <citation type="journal article" date="2016" name="Int. J. Syst. Evol. Microbiol.">
        <title>Descriptions of Anaerotaenia torta gen. nov., sp. nov. and Anaerocolumna cellulosilytica gen. nov., sp. nov. isolated from a methanogenic reactor of cattle waste.</title>
        <authorList>
            <person name="Uek A."/>
            <person name="Ohtaki Y."/>
            <person name="Kaku N."/>
            <person name="Ueki K."/>
        </authorList>
    </citation>
    <scope>NUCLEOTIDE SEQUENCE [LARGE SCALE GENOMIC DNA]</scope>
    <source>
        <strain evidence="9 10">SN021</strain>
    </source>
</reference>
<feature type="domain" description="RecX first three-helical" evidence="8">
    <location>
        <begin position="61"/>
        <end position="99"/>
    </location>
</feature>
<evidence type="ECO:0000259" key="7">
    <source>
        <dbReference type="Pfam" id="PF21981"/>
    </source>
</evidence>
<evidence type="ECO:0000256" key="1">
    <source>
        <dbReference type="ARBA" id="ARBA00004496"/>
    </source>
</evidence>
<accession>A0A6S6QV25</accession>
<dbReference type="GO" id="GO:0006282">
    <property type="term" value="P:regulation of DNA repair"/>
    <property type="evidence" value="ECO:0007669"/>
    <property type="project" value="UniProtKB-UniRule"/>
</dbReference>
<dbReference type="PANTHER" id="PTHR33602:SF1">
    <property type="entry name" value="REGULATORY PROTEIN RECX FAMILY PROTEIN"/>
    <property type="match status" value="1"/>
</dbReference>
<dbReference type="Pfam" id="PF21982">
    <property type="entry name" value="RecX_HTH1"/>
    <property type="match status" value="1"/>
</dbReference>
<dbReference type="InterPro" id="IPR053926">
    <property type="entry name" value="RecX_HTH_1st"/>
</dbReference>
<comment type="subcellular location">
    <subcellularLocation>
        <location evidence="1 5">Cytoplasm</location>
    </subcellularLocation>
</comment>